<name>X0SW01_9ZZZZ</name>
<gene>
    <name evidence="1" type="ORF">S01H1_09779</name>
</gene>
<feature type="non-terminal residue" evidence="1">
    <location>
        <position position="1"/>
    </location>
</feature>
<evidence type="ECO:0000313" key="1">
    <source>
        <dbReference type="EMBL" id="GAF85378.1"/>
    </source>
</evidence>
<organism evidence="1">
    <name type="scientific">marine sediment metagenome</name>
    <dbReference type="NCBI Taxonomy" id="412755"/>
    <lineage>
        <taxon>unclassified sequences</taxon>
        <taxon>metagenomes</taxon>
        <taxon>ecological metagenomes</taxon>
    </lineage>
</organism>
<dbReference type="PANTHER" id="PTHR48443:SF1">
    <property type="entry name" value="DNA-DIRECTED RNA POLYMERASE SUBUNIT BETA"/>
    <property type="match status" value="1"/>
</dbReference>
<reference evidence="1" key="1">
    <citation type="journal article" date="2014" name="Front. Microbiol.">
        <title>High frequency of phylogenetically diverse reductive dehalogenase-homologous genes in deep subseafloor sedimentary metagenomes.</title>
        <authorList>
            <person name="Kawai M."/>
            <person name="Futagami T."/>
            <person name="Toyoda A."/>
            <person name="Takaki Y."/>
            <person name="Nishi S."/>
            <person name="Hori S."/>
            <person name="Arai W."/>
            <person name="Tsubouchi T."/>
            <person name="Morono Y."/>
            <person name="Uchiyama I."/>
            <person name="Ito T."/>
            <person name="Fujiyama A."/>
            <person name="Inagaki F."/>
            <person name="Takami H."/>
        </authorList>
    </citation>
    <scope>NUCLEOTIDE SEQUENCE</scope>
    <source>
        <strain evidence="1">Expedition CK06-06</strain>
    </source>
</reference>
<dbReference type="PANTHER" id="PTHR48443">
    <property type="entry name" value="DNA-DIRECTED RNA POLYMERASE SUBUNIT BETA"/>
    <property type="match status" value="1"/>
</dbReference>
<comment type="caution">
    <text evidence="1">The sequence shown here is derived from an EMBL/GenBank/DDBJ whole genome shotgun (WGS) entry which is preliminary data.</text>
</comment>
<protein>
    <recommendedName>
        <fullName evidence="2">RNA polymerase Rpb1 domain-containing protein</fullName>
    </recommendedName>
</protein>
<dbReference type="SUPFAM" id="SSF64484">
    <property type="entry name" value="beta and beta-prime subunits of DNA dependent RNA-polymerase"/>
    <property type="match status" value="1"/>
</dbReference>
<evidence type="ECO:0008006" key="2">
    <source>
        <dbReference type="Google" id="ProtNLM"/>
    </source>
</evidence>
<dbReference type="FunFam" id="1.10.150.390:FF:000002">
    <property type="entry name" value="DNA-directed RNA polymerase subunit beta"/>
    <property type="match status" value="1"/>
</dbReference>
<proteinExistence type="predicted"/>
<dbReference type="EMBL" id="BARS01004999">
    <property type="protein sequence ID" value="GAF85378.1"/>
    <property type="molecule type" value="Genomic_DNA"/>
</dbReference>
<sequence length="65" mass="7182">NSPFNTDSFISAASFQETTKVLADAAVESKTDYLRGLKENVIMGRLIPAGTGLNMHRRLDIEIEQ</sequence>
<accession>X0SW01</accession>
<dbReference type="AlphaFoldDB" id="X0SW01"/>
<dbReference type="Gene3D" id="1.10.150.390">
    <property type="match status" value="1"/>
</dbReference>